<protein>
    <submittedName>
        <fullName evidence="6">DNA-binding response regulator</fullName>
    </submittedName>
</protein>
<dbReference type="InterPro" id="IPR036388">
    <property type="entry name" value="WH-like_DNA-bd_sf"/>
</dbReference>
<dbReference type="GO" id="GO:0000160">
    <property type="term" value="P:phosphorelay signal transduction system"/>
    <property type="evidence" value="ECO:0007669"/>
    <property type="project" value="InterPro"/>
</dbReference>
<accession>A0A918RYW0</accession>
<dbReference type="Gene3D" id="1.10.10.10">
    <property type="entry name" value="Winged helix-like DNA-binding domain superfamily/Winged helix DNA-binding domain"/>
    <property type="match status" value="1"/>
</dbReference>
<dbReference type="CDD" id="cd17535">
    <property type="entry name" value="REC_NarL-like"/>
    <property type="match status" value="1"/>
</dbReference>
<dbReference type="Gene3D" id="3.40.50.2300">
    <property type="match status" value="1"/>
</dbReference>
<dbReference type="InterPro" id="IPR001789">
    <property type="entry name" value="Sig_transdc_resp-reg_receiver"/>
</dbReference>
<dbReference type="PROSITE" id="PS50110">
    <property type="entry name" value="RESPONSE_REGULATORY"/>
    <property type="match status" value="1"/>
</dbReference>
<dbReference type="PROSITE" id="PS50043">
    <property type="entry name" value="HTH_LUXR_2"/>
    <property type="match status" value="1"/>
</dbReference>
<sequence>MQERIIVADDHPIFRDGMRRIVQRAVPSALVSEVGTADDLWRMIEAGPPASLLVLDLVFPGFEGATSIAELRTRYPSTSLLVVSMSDDSATVEAVMNAGADGFIAKGVSSTSMAAGVEALLGGDIVVRTSASLGDDPVERPDRLSQLSARQREVLVLVGAGLSNKEIARELGISPFTVRVHVSALLRALDVSTRAAAAGVASDLGLV</sequence>
<dbReference type="RefSeq" id="WP_189423848.1">
    <property type="nucleotide sequence ID" value="NZ_BMZE01000001.1"/>
</dbReference>
<evidence type="ECO:0000256" key="2">
    <source>
        <dbReference type="ARBA" id="ARBA00023125"/>
    </source>
</evidence>
<reference evidence="6" key="2">
    <citation type="submission" date="2020-09" db="EMBL/GenBank/DDBJ databases">
        <authorList>
            <person name="Sun Q."/>
            <person name="Kim S."/>
        </authorList>
    </citation>
    <scope>NUCLEOTIDE SEQUENCE</scope>
    <source>
        <strain evidence="6">KCTC 32437</strain>
    </source>
</reference>
<feature type="domain" description="Response regulatory" evidence="5">
    <location>
        <begin position="4"/>
        <end position="121"/>
    </location>
</feature>
<dbReference type="PANTHER" id="PTHR45566">
    <property type="entry name" value="HTH-TYPE TRANSCRIPTIONAL REGULATOR YHJB-RELATED"/>
    <property type="match status" value="1"/>
</dbReference>
<evidence type="ECO:0000256" key="3">
    <source>
        <dbReference type="PROSITE-ProRule" id="PRU00169"/>
    </source>
</evidence>
<proteinExistence type="predicted"/>
<name>A0A918RYW0_9HYPH</name>
<dbReference type="PANTHER" id="PTHR45566:SF2">
    <property type="entry name" value="NARL SUBFAMILY"/>
    <property type="match status" value="1"/>
</dbReference>
<dbReference type="GO" id="GO:0003677">
    <property type="term" value="F:DNA binding"/>
    <property type="evidence" value="ECO:0007669"/>
    <property type="project" value="UniProtKB-KW"/>
</dbReference>
<dbReference type="Proteomes" id="UP000646579">
    <property type="component" value="Unassembled WGS sequence"/>
</dbReference>
<dbReference type="Pfam" id="PF00196">
    <property type="entry name" value="GerE"/>
    <property type="match status" value="1"/>
</dbReference>
<dbReference type="InterPro" id="IPR058245">
    <property type="entry name" value="NreC/VraR/RcsB-like_REC"/>
</dbReference>
<dbReference type="InterPro" id="IPR000792">
    <property type="entry name" value="Tscrpt_reg_LuxR_C"/>
</dbReference>
<dbReference type="CDD" id="cd06170">
    <property type="entry name" value="LuxR_C_like"/>
    <property type="match status" value="1"/>
</dbReference>
<evidence type="ECO:0000256" key="1">
    <source>
        <dbReference type="ARBA" id="ARBA00022553"/>
    </source>
</evidence>
<dbReference type="GO" id="GO:0006355">
    <property type="term" value="P:regulation of DNA-templated transcription"/>
    <property type="evidence" value="ECO:0007669"/>
    <property type="project" value="InterPro"/>
</dbReference>
<keyword evidence="7" id="KW-1185">Reference proteome</keyword>
<keyword evidence="2 6" id="KW-0238">DNA-binding</keyword>
<dbReference type="SUPFAM" id="SSF46894">
    <property type="entry name" value="C-terminal effector domain of the bipartite response regulators"/>
    <property type="match status" value="1"/>
</dbReference>
<dbReference type="SMART" id="SM00448">
    <property type="entry name" value="REC"/>
    <property type="match status" value="1"/>
</dbReference>
<dbReference type="PRINTS" id="PR00038">
    <property type="entry name" value="HTHLUXR"/>
</dbReference>
<evidence type="ECO:0000313" key="6">
    <source>
        <dbReference type="EMBL" id="GHA16444.1"/>
    </source>
</evidence>
<dbReference type="InterPro" id="IPR051015">
    <property type="entry name" value="EvgA-like"/>
</dbReference>
<dbReference type="AlphaFoldDB" id="A0A918RYW0"/>
<dbReference type="InterPro" id="IPR011006">
    <property type="entry name" value="CheY-like_superfamily"/>
</dbReference>
<feature type="domain" description="HTH luxR-type" evidence="4">
    <location>
        <begin position="140"/>
        <end position="205"/>
    </location>
</feature>
<evidence type="ECO:0000259" key="5">
    <source>
        <dbReference type="PROSITE" id="PS50110"/>
    </source>
</evidence>
<keyword evidence="1 3" id="KW-0597">Phosphoprotein</keyword>
<feature type="modified residue" description="4-aspartylphosphate" evidence="3">
    <location>
        <position position="56"/>
    </location>
</feature>
<organism evidence="6 7">
    <name type="scientific">Devosia pacifica</name>
    <dbReference type="NCBI Taxonomy" id="1335967"/>
    <lineage>
        <taxon>Bacteria</taxon>
        <taxon>Pseudomonadati</taxon>
        <taxon>Pseudomonadota</taxon>
        <taxon>Alphaproteobacteria</taxon>
        <taxon>Hyphomicrobiales</taxon>
        <taxon>Devosiaceae</taxon>
        <taxon>Devosia</taxon>
    </lineage>
</organism>
<comment type="caution">
    <text evidence="6">The sequence shown here is derived from an EMBL/GenBank/DDBJ whole genome shotgun (WGS) entry which is preliminary data.</text>
</comment>
<dbReference type="SUPFAM" id="SSF52172">
    <property type="entry name" value="CheY-like"/>
    <property type="match status" value="1"/>
</dbReference>
<dbReference type="SMART" id="SM00421">
    <property type="entry name" value="HTH_LUXR"/>
    <property type="match status" value="1"/>
</dbReference>
<dbReference type="EMBL" id="BMZE01000001">
    <property type="protein sequence ID" value="GHA16444.1"/>
    <property type="molecule type" value="Genomic_DNA"/>
</dbReference>
<evidence type="ECO:0000313" key="7">
    <source>
        <dbReference type="Proteomes" id="UP000646579"/>
    </source>
</evidence>
<evidence type="ECO:0000259" key="4">
    <source>
        <dbReference type="PROSITE" id="PS50043"/>
    </source>
</evidence>
<reference evidence="6" key="1">
    <citation type="journal article" date="2014" name="Int. J. Syst. Evol. Microbiol.">
        <title>Complete genome sequence of Corynebacterium casei LMG S-19264T (=DSM 44701T), isolated from a smear-ripened cheese.</title>
        <authorList>
            <consortium name="US DOE Joint Genome Institute (JGI-PGF)"/>
            <person name="Walter F."/>
            <person name="Albersmeier A."/>
            <person name="Kalinowski J."/>
            <person name="Ruckert C."/>
        </authorList>
    </citation>
    <scope>NUCLEOTIDE SEQUENCE</scope>
    <source>
        <strain evidence="6">KCTC 32437</strain>
    </source>
</reference>
<dbReference type="Pfam" id="PF00072">
    <property type="entry name" value="Response_reg"/>
    <property type="match status" value="1"/>
</dbReference>
<gene>
    <name evidence="6" type="ORF">GCM10007989_09350</name>
</gene>
<dbReference type="InterPro" id="IPR016032">
    <property type="entry name" value="Sig_transdc_resp-reg_C-effctor"/>
</dbReference>